<sequence length="250" mass="26329">MSRRALSRAPWLLLALLGAVGTPVQAARAQEVRALLAADREATLTSDGPLLLERIAVDLGDRFEAGQILARFDCALREARVGAAMGVHKGALARLASKQRLVKLGAIGGLDVELAGAEAQKAEGELAEARTAASHCVLRAPFAGRVAKRHANAHEVVAADRPILSIVSDGPLRLTAIVPSPWLRWLKVGDAFTVRVDETGRSYRASVAALSGRVDPASQSIEVLGRIEDARDLLPGMSGTAAFPTMPASQ</sequence>
<gene>
    <name evidence="2" type="ORF">FF100_15105</name>
</gene>
<comment type="caution">
    <text evidence="2">The sequence shown here is derived from an EMBL/GenBank/DDBJ whole genome shotgun (WGS) entry which is preliminary data.</text>
</comment>
<dbReference type="AlphaFoldDB" id="A0A5C4LG73"/>
<evidence type="ECO:0000313" key="3">
    <source>
        <dbReference type="Proteomes" id="UP000305267"/>
    </source>
</evidence>
<evidence type="ECO:0000313" key="2">
    <source>
        <dbReference type="EMBL" id="TNC12971.1"/>
    </source>
</evidence>
<dbReference type="Gene3D" id="1.10.287.470">
    <property type="entry name" value="Helix hairpin bin"/>
    <property type="match status" value="1"/>
</dbReference>
<feature type="signal peptide" evidence="1">
    <location>
        <begin position="1"/>
        <end position="26"/>
    </location>
</feature>
<reference evidence="2 3" key="1">
    <citation type="submission" date="2019-06" db="EMBL/GenBank/DDBJ databases">
        <title>Genome of Methylobacterium sp. 17Sr1-39.</title>
        <authorList>
            <person name="Seo T."/>
        </authorList>
    </citation>
    <scope>NUCLEOTIDE SEQUENCE [LARGE SCALE GENOMIC DNA]</scope>
    <source>
        <strain evidence="2 3">17Sr1-39</strain>
    </source>
</reference>
<keyword evidence="1" id="KW-0732">Signal</keyword>
<dbReference type="Gene3D" id="2.40.50.100">
    <property type="match status" value="1"/>
</dbReference>
<name>A0A5C4LG73_9HYPH</name>
<dbReference type="Proteomes" id="UP000305267">
    <property type="component" value="Unassembled WGS sequence"/>
</dbReference>
<keyword evidence="3" id="KW-1185">Reference proteome</keyword>
<dbReference type="RefSeq" id="WP_139036509.1">
    <property type="nucleotide sequence ID" value="NZ_VDDA01000005.1"/>
</dbReference>
<dbReference type="EMBL" id="VDDA01000005">
    <property type="protein sequence ID" value="TNC12971.1"/>
    <property type="molecule type" value="Genomic_DNA"/>
</dbReference>
<feature type="chain" id="PRO_5023130338" evidence="1">
    <location>
        <begin position="27"/>
        <end position="250"/>
    </location>
</feature>
<dbReference type="Gene3D" id="2.40.30.170">
    <property type="match status" value="1"/>
</dbReference>
<dbReference type="GO" id="GO:0015562">
    <property type="term" value="F:efflux transmembrane transporter activity"/>
    <property type="evidence" value="ECO:0007669"/>
    <property type="project" value="TreeGrafter"/>
</dbReference>
<dbReference type="PANTHER" id="PTHR30469">
    <property type="entry name" value="MULTIDRUG RESISTANCE PROTEIN MDTA"/>
    <property type="match status" value="1"/>
</dbReference>
<dbReference type="GO" id="GO:1990281">
    <property type="term" value="C:efflux pump complex"/>
    <property type="evidence" value="ECO:0007669"/>
    <property type="project" value="TreeGrafter"/>
</dbReference>
<proteinExistence type="predicted"/>
<accession>A0A5C4LG73</accession>
<dbReference type="OrthoDB" id="9778796at2"/>
<organism evidence="2 3">
    <name type="scientific">Methylobacterium terricola</name>
    <dbReference type="NCBI Taxonomy" id="2583531"/>
    <lineage>
        <taxon>Bacteria</taxon>
        <taxon>Pseudomonadati</taxon>
        <taxon>Pseudomonadota</taxon>
        <taxon>Alphaproteobacteria</taxon>
        <taxon>Hyphomicrobiales</taxon>
        <taxon>Methylobacteriaceae</taxon>
        <taxon>Methylobacterium</taxon>
    </lineage>
</organism>
<protein>
    <submittedName>
        <fullName evidence="2">HlyD family efflux transporter periplasmic adaptor subunit</fullName>
    </submittedName>
</protein>
<evidence type="ECO:0000256" key="1">
    <source>
        <dbReference type="SAM" id="SignalP"/>
    </source>
</evidence>
<dbReference type="SUPFAM" id="SSF111369">
    <property type="entry name" value="HlyD-like secretion proteins"/>
    <property type="match status" value="1"/>
</dbReference>